<keyword evidence="3" id="KW-0808">Transferase</keyword>
<dbReference type="EMBL" id="BJUD01000010">
    <property type="protein sequence ID" value="GEK28454.1"/>
    <property type="molecule type" value="Genomic_DNA"/>
</dbReference>
<protein>
    <submittedName>
        <fullName evidence="10 11">Diacylglycerol kinase</fullName>
    </submittedName>
</protein>
<gene>
    <name evidence="11" type="ORF">IV55_GL000424</name>
    <name evidence="10" type="ORF">LSI01_07650</name>
</gene>
<dbReference type="PROSITE" id="PS50146">
    <property type="entry name" value="DAGK"/>
    <property type="match status" value="1"/>
</dbReference>
<reference evidence="10 13" key="2">
    <citation type="submission" date="2019-07" db="EMBL/GenBank/DDBJ databases">
        <title>Whole genome shotgun sequence of Lactobacillus siliginis NBRC 101315.</title>
        <authorList>
            <person name="Hosoyama A."/>
            <person name="Uohara A."/>
            <person name="Ohji S."/>
            <person name="Ichikawa N."/>
        </authorList>
    </citation>
    <scope>NUCLEOTIDE SEQUENCE [LARGE SCALE GENOMIC DNA]</scope>
    <source>
        <strain evidence="10 13">NBRC 101315</strain>
    </source>
</reference>
<feature type="domain" description="DAGKc" evidence="9">
    <location>
        <begin position="1"/>
        <end position="140"/>
    </location>
</feature>
<dbReference type="RefSeq" id="WP_057811137.1">
    <property type="nucleotide sequence ID" value="NZ_BJUD01000010.1"/>
</dbReference>
<dbReference type="PANTHER" id="PTHR12358">
    <property type="entry name" value="SPHINGOSINE KINASE"/>
    <property type="match status" value="1"/>
</dbReference>
<keyword evidence="7" id="KW-0443">Lipid metabolism</keyword>
<dbReference type="Proteomes" id="UP000051139">
    <property type="component" value="Unassembled WGS sequence"/>
</dbReference>
<dbReference type="Gene3D" id="3.40.50.10330">
    <property type="entry name" value="Probable inorganic polyphosphate/atp-NAD kinase, domain 1"/>
    <property type="match status" value="1"/>
</dbReference>
<evidence type="ECO:0000313" key="10">
    <source>
        <dbReference type="EMBL" id="GEK28454.1"/>
    </source>
</evidence>
<evidence type="ECO:0000256" key="5">
    <source>
        <dbReference type="ARBA" id="ARBA00022777"/>
    </source>
</evidence>
<dbReference type="PANTHER" id="PTHR12358:SF54">
    <property type="entry name" value="SPHINGOSINE KINASE RELATED PROTEIN"/>
    <property type="match status" value="1"/>
</dbReference>
<evidence type="ECO:0000313" key="12">
    <source>
        <dbReference type="Proteomes" id="UP000051139"/>
    </source>
</evidence>
<dbReference type="Proteomes" id="UP000321429">
    <property type="component" value="Unassembled WGS sequence"/>
</dbReference>
<dbReference type="InterPro" id="IPR016064">
    <property type="entry name" value="NAD/diacylglycerol_kinase_sf"/>
</dbReference>
<comment type="similarity">
    <text evidence="2">Belongs to the diacylglycerol/lipid kinase family.</text>
</comment>
<sequence>MSRHFYVILNRHAGRGRASKIWDAASPKLKQAGITYQLAETRYPGHATLLAELYAKRVQPDSTDTNIVLVVGGDGTLNQTLNGLKLGTTGDPLPIAYLPAGSGNDFARGAGISRNPDIALQQIISATEPTILDIGHYDETIKHEHRYFVNNVGIGFDAAVVSAANHSSQKGLLNHLHIGSLAYMAQLAGVLTHQDAFPVTLQIDDQREVFNNGFLLTTSNHPYFGGGVRILPIASVTDGKLSVIIVEKMRIPRFIFLFMMMGAGRHLGFKQVHHYQAEKIHLSVSSLEHGQVDGEEMGSRSFDIYLTIDQYPFWFTQA</sequence>
<keyword evidence="6" id="KW-0067">ATP-binding</keyword>
<keyword evidence="12" id="KW-1185">Reference proteome</keyword>
<dbReference type="InterPro" id="IPR005218">
    <property type="entry name" value="Diacylglycerol/lipid_kinase"/>
</dbReference>
<organism evidence="11 12">
    <name type="scientific">Furfurilactobacillus siliginis</name>
    <dbReference type="NCBI Taxonomy" id="348151"/>
    <lineage>
        <taxon>Bacteria</taxon>
        <taxon>Bacillati</taxon>
        <taxon>Bacillota</taxon>
        <taxon>Bacilli</taxon>
        <taxon>Lactobacillales</taxon>
        <taxon>Lactobacillaceae</taxon>
        <taxon>Furfurilactobacillus</taxon>
    </lineage>
</organism>
<dbReference type="InterPro" id="IPR017438">
    <property type="entry name" value="ATP-NAD_kinase_N"/>
</dbReference>
<dbReference type="PATRIC" id="fig|348151.3.peg.430"/>
<evidence type="ECO:0000256" key="2">
    <source>
        <dbReference type="ARBA" id="ARBA00005983"/>
    </source>
</evidence>
<comment type="cofactor">
    <cofactor evidence="1">
        <name>Mg(2+)</name>
        <dbReference type="ChEBI" id="CHEBI:18420"/>
    </cofactor>
</comment>
<keyword evidence="8" id="KW-1208">Phospholipid metabolism</keyword>
<accession>A0A0R2KZM1</accession>
<dbReference type="GO" id="GO:0016301">
    <property type="term" value="F:kinase activity"/>
    <property type="evidence" value="ECO:0007669"/>
    <property type="project" value="UniProtKB-KW"/>
</dbReference>
<dbReference type="SMART" id="SM00046">
    <property type="entry name" value="DAGKc"/>
    <property type="match status" value="1"/>
</dbReference>
<keyword evidence="7" id="KW-0444">Lipid biosynthesis</keyword>
<evidence type="ECO:0000256" key="6">
    <source>
        <dbReference type="ARBA" id="ARBA00022840"/>
    </source>
</evidence>
<dbReference type="EMBL" id="JQCB01000012">
    <property type="protein sequence ID" value="KRN94882.1"/>
    <property type="molecule type" value="Genomic_DNA"/>
</dbReference>
<proteinExistence type="inferred from homology"/>
<evidence type="ECO:0000313" key="11">
    <source>
        <dbReference type="EMBL" id="KRN94882.1"/>
    </source>
</evidence>
<dbReference type="GO" id="GO:0008654">
    <property type="term" value="P:phospholipid biosynthetic process"/>
    <property type="evidence" value="ECO:0007669"/>
    <property type="project" value="UniProtKB-KW"/>
</dbReference>
<evidence type="ECO:0000256" key="7">
    <source>
        <dbReference type="ARBA" id="ARBA00023209"/>
    </source>
</evidence>
<evidence type="ECO:0000256" key="8">
    <source>
        <dbReference type="ARBA" id="ARBA00023264"/>
    </source>
</evidence>
<evidence type="ECO:0000256" key="4">
    <source>
        <dbReference type="ARBA" id="ARBA00022741"/>
    </source>
</evidence>
<dbReference type="OrthoDB" id="9786026at2"/>
<dbReference type="Pfam" id="PF19279">
    <property type="entry name" value="YegS_C"/>
    <property type="match status" value="1"/>
</dbReference>
<dbReference type="Gene3D" id="2.60.200.40">
    <property type="match status" value="1"/>
</dbReference>
<keyword evidence="4" id="KW-0547">Nucleotide-binding</keyword>
<dbReference type="NCBIfam" id="TIGR00147">
    <property type="entry name" value="YegS/Rv2252/BmrU family lipid kinase"/>
    <property type="match status" value="1"/>
</dbReference>
<dbReference type="STRING" id="348151.IV55_GL000424"/>
<dbReference type="InterPro" id="IPR001206">
    <property type="entry name" value="Diacylglycerol_kinase_cat_dom"/>
</dbReference>
<dbReference type="GO" id="GO:0005524">
    <property type="term" value="F:ATP binding"/>
    <property type="evidence" value="ECO:0007669"/>
    <property type="project" value="UniProtKB-KW"/>
</dbReference>
<dbReference type="SUPFAM" id="SSF111331">
    <property type="entry name" value="NAD kinase/diacylglycerol kinase-like"/>
    <property type="match status" value="1"/>
</dbReference>
<dbReference type="InterPro" id="IPR050187">
    <property type="entry name" value="Lipid_Phosphate_FormReg"/>
</dbReference>
<evidence type="ECO:0000256" key="3">
    <source>
        <dbReference type="ARBA" id="ARBA00022679"/>
    </source>
</evidence>
<keyword evidence="7" id="KW-0594">Phospholipid biosynthesis</keyword>
<keyword evidence="5 11" id="KW-0418">Kinase</keyword>
<comment type="caution">
    <text evidence="11">The sequence shown here is derived from an EMBL/GenBank/DDBJ whole genome shotgun (WGS) entry which is preliminary data.</text>
</comment>
<evidence type="ECO:0000256" key="1">
    <source>
        <dbReference type="ARBA" id="ARBA00001946"/>
    </source>
</evidence>
<dbReference type="AlphaFoldDB" id="A0A0R2KZM1"/>
<evidence type="ECO:0000313" key="13">
    <source>
        <dbReference type="Proteomes" id="UP000321429"/>
    </source>
</evidence>
<name>A0A0R2KZM1_9LACO</name>
<dbReference type="InterPro" id="IPR045540">
    <property type="entry name" value="YegS/DAGK_C"/>
</dbReference>
<evidence type="ECO:0000259" key="9">
    <source>
        <dbReference type="PROSITE" id="PS50146"/>
    </source>
</evidence>
<dbReference type="Pfam" id="PF00781">
    <property type="entry name" value="DAGK_cat"/>
    <property type="match status" value="1"/>
</dbReference>
<reference evidence="11 12" key="1">
    <citation type="journal article" date="2015" name="Genome Announc.">
        <title>Expanding the biotechnology potential of lactobacilli through comparative genomics of 213 strains and associated genera.</title>
        <authorList>
            <person name="Sun Z."/>
            <person name="Harris H.M."/>
            <person name="McCann A."/>
            <person name="Guo C."/>
            <person name="Argimon S."/>
            <person name="Zhang W."/>
            <person name="Yang X."/>
            <person name="Jeffery I.B."/>
            <person name="Cooney J.C."/>
            <person name="Kagawa T.F."/>
            <person name="Liu W."/>
            <person name="Song Y."/>
            <person name="Salvetti E."/>
            <person name="Wrobel A."/>
            <person name="Rasinkangas P."/>
            <person name="Parkhill J."/>
            <person name="Rea M.C."/>
            <person name="O'Sullivan O."/>
            <person name="Ritari J."/>
            <person name="Douillard F.P."/>
            <person name="Paul Ross R."/>
            <person name="Yang R."/>
            <person name="Briner A.E."/>
            <person name="Felis G.E."/>
            <person name="de Vos W.M."/>
            <person name="Barrangou R."/>
            <person name="Klaenhammer T.R."/>
            <person name="Caufield P.W."/>
            <person name="Cui Y."/>
            <person name="Zhang H."/>
            <person name="O'Toole P.W."/>
        </authorList>
    </citation>
    <scope>NUCLEOTIDE SEQUENCE [LARGE SCALE GENOMIC DNA]</scope>
    <source>
        <strain evidence="11 12">DSM 22696</strain>
    </source>
</reference>